<organism evidence="3 4">
    <name type="scientific">Psychrobacillus soli</name>
    <dbReference type="NCBI Taxonomy" id="1543965"/>
    <lineage>
        <taxon>Bacteria</taxon>
        <taxon>Bacillati</taxon>
        <taxon>Bacillota</taxon>
        <taxon>Bacilli</taxon>
        <taxon>Bacillales</taxon>
        <taxon>Bacillaceae</taxon>
        <taxon>Psychrobacillus</taxon>
    </lineage>
</organism>
<feature type="transmembrane region" description="Helical" evidence="1">
    <location>
        <begin position="39"/>
        <end position="62"/>
    </location>
</feature>
<feature type="transmembrane region" description="Helical" evidence="1">
    <location>
        <begin position="106"/>
        <end position="129"/>
    </location>
</feature>
<keyword evidence="1" id="KW-0472">Membrane</keyword>
<reference evidence="3 4" key="1">
    <citation type="submission" date="2019-05" db="EMBL/GenBank/DDBJ databases">
        <title>Psychrobacillus vulpis sp. nov., a new species isolated from feces of a red fox that inhabits in The Tablas de Daimiel Natural Park, Albacete, Spain.</title>
        <authorList>
            <person name="Rodriguez M."/>
            <person name="Reina J.C."/>
            <person name="Bejar V."/>
            <person name="Llamas I."/>
        </authorList>
    </citation>
    <scope>NUCLEOTIDE SEQUENCE [LARGE SCALE GENOMIC DNA]</scope>
    <source>
        <strain evidence="3 4">NHI-2</strain>
    </source>
</reference>
<keyword evidence="1" id="KW-1133">Transmembrane helix</keyword>
<feature type="transmembrane region" description="Helical" evidence="1">
    <location>
        <begin position="462"/>
        <end position="484"/>
    </location>
</feature>
<protein>
    <submittedName>
        <fullName evidence="3">C4-dicarboxylate ABC transporter permease</fullName>
    </submittedName>
</protein>
<gene>
    <name evidence="3" type="ORF">FG383_03245</name>
</gene>
<feature type="transmembrane region" description="Helical" evidence="1">
    <location>
        <begin position="354"/>
        <end position="373"/>
    </location>
</feature>
<dbReference type="RefSeq" id="WP_142605418.1">
    <property type="nucleotide sequence ID" value="NZ_VDGG01000005.1"/>
</dbReference>
<keyword evidence="1" id="KW-0812">Transmembrane</keyword>
<feature type="transmembrane region" description="Helical" evidence="1">
    <location>
        <begin position="201"/>
        <end position="220"/>
    </location>
</feature>
<evidence type="ECO:0000256" key="1">
    <source>
        <dbReference type="SAM" id="Phobius"/>
    </source>
</evidence>
<dbReference type="PANTHER" id="PTHR35342:SF5">
    <property type="entry name" value="TRICARBOXYLIC TRANSPORT PROTEIN"/>
    <property type="match status" value="1"/>
</dbReference>
<feature type="transmembrane region" description="Helical" evidence="1">
    <location>
        <begin position="12"/>
        <end position="32"/>
    </location>
</feature>
<accession>A0A544TKA2</accession>
<dbReference type="OrthoDB" id="9781349at2"/>
<name>A0A544TKA2_9BACI</name>
<feature type="transmembrane region" description="Helical" evidence="1">
    <location>
        <begin position="414"/>
        <end position="442"/>
    </location>
</feature>
<comment type="caution">
    <text evidence="3">The sequence shown here is derived from an EMBL/GenBank/DDBJ whole genome shotgun (WGS) entry which is preliminary data.</text>
</comment>
<dbReference type="InterPro" id="IPR002823">
    <property type="entry name" value="DUF112_TM"/>
</dbReference>
<feature type="transmembrane region" description="Helical" evidence="1">
    <location>
        <begin position="385"/>
        <end position="407"/>
    </location>
</feature>
<feature type="transmembrane region" description="Helical" evidence="1">
    <location>
        <begin position="319"/>
        <end position="342"/>
    </location>
</feature>
<evidence type="ECO:0000313" key="3">
    <source>
        <dbReference type="EMBL" id="TQR17884.1"/>
    </source>
</evidence>
<feature type="transmembrane region" description="Helical" evidence="1">
    <location>
        <begin position="250"/>
        <end position="270"/>
    </location>
</feature>
<proteinExistence type="predicted"/>
<feature type="transmembrane region" description="Helical" evidence="1">
    <location>
        <begin position="74"/>
        <end position="94"/>
    </location>
</feature>
<feature type="domain" description="DUF112" evidence="2">
    <location>
        <begin position="17"/>
        <end position="439"/>
    </location>
</feature>
<dbReference type="AlphaFoldDB" id="A0A544TKA2"/>
<sequence>MEMFNFDVASLFSFSTLSAIILGTLVGILIGALPGLGAVLALVLMLPLTYSMEPMAAILLLLATYQGAEYGGSISAVILGIPGTPAALVTVFDGNAMAKKGEPGKAIAYSLTASVFGGLAGGLALIFLSAPLVKFALSIGEPEFFLIGLLGLFAVGMLSSTDIVKSMIATVLGLMVGTVGMDAFTGETRFTFGKIELMEGIDLVALLVGMFAISELLLMVSKDLKVKYKTDQKGVNSFITRLEMKNVRKVIKPITIGSLVGIVVGILPGMGAGPASWFSYTLAKKASKSPETFGKGNPEGIAAPEAANNATVGGALLPLLTLGIPGSPSIAIIMGAFIIHGIQPGPKLFTAESDLVYGILYGFLLTTVALYILGKFITAGFVKMLTIPNPVLIPLILGISFIGAFSARSSYFDVWLALIVGIISLALIKLDFSLASFVLALILCPIIEESFRRSLILSQGDYSIFFTRPISLILIVIMIIILGFGIKGAVKRKKVAA</sequence>
<evidence type="ECO:0000313" key="4">
    <source>
        <dbReference type="Proteomes" id="UP000318937"/>
    </source>
</evidence>
<dbReference type="EMBL" id="VDGG01000005">
    <property type="protein sequence ID" value="TQR17884.1"/>
    <property type="molecule type" value="Genomic_DNA"/>
</dbReference>
<dbReference type="Proteomes" id="UP000318937">
    <property type="component" value="Unassembled WGS sequence"/>
</dbReference>
<dbReference type="Pfam" id="PF01970">
    <property type="entry name" value="TctA"/>
    <property type="match status" value="1"/>
</dbReference>
<evidence type="ECO:0000259" key="2">
    <source>
        <dbReference type="Pfam" id="PF01970"/>
    </source>
</evidence>
<feature type="transmembrane region" description="Helical" evidence="1">
    <location>
        <begin position="135"/>
        <end position="156"/>
    </location>
</feature>
<keyword evidence="4" id="KW-1185">Reference proteome</keyword>
<dbReference type="PANTHER" id="PTHR35342">
    <property type="entry name" value="TRICARBOXYLIC TRANSPORT PROTEIN"/>
    <property type="match status" value="1"/>
</dbReference>